<organism evidence="1">
    <name type="scientific">marine sediment metagenome</name>
    <dbReference type="NCBI Taxonomy" id="412755"/>
    <lineage>
        <taxon>unclassified sequences</taxon>
        <taxon>metagenomes</taxon>
        <taxon>ecological metagenomes</taxon>
    </lineage>
</organism>
<accession>A0A0F9G8E2</accession>
<name>A0A0F9G8E2_9ZZZZ</name>
<reference evidence="1" key="1">
    <citation type="journal article" date="2015" name="Nature">
        <title>Complex archaea that bridge the gap between prokaryotes and eukaryotes.</title>
        <authorList>
            <person name="Spang A."/>
            <person name="Saw J.H."/>
            <person name="Jorgensen S.L."/>
            <person name="Zaremba-Niedzwiedzka K."/>
            <person name="Martijn J."/>
            <person name="Lind A.E."/>
            <person name="van Eijk R."/>
            <person name="Schleper C."/>
            <person name="Guy L."/>
            <person name="Ettema T.J."/>
        </authorList>
    </citation>
    <scope>NUCLEOTIDE SEQUENCE</scope>
</reference>
<evidence type="ECO:0000313" key="1">
    <source>
        <dbReference type="EMBL" id="KKL65750.1"/>
    </source>
</evidence>
<gene>
    <name evidence="1" type="ORF">LCGC14_2151890</name>
</gene>
<dbReference type="AlphaFoldDB" id="A0A0F9G8E2"/>
<proteinExistence type="predicted"/>
<comment type="caution">
    <text evidence="1">The sequence shown here is derived from an EMBL/GenBank/DDBJ whole genome shotgun (WGS) entry which is preliminary data.</text>
</comment>
<protein>
    <submittedName>
        <fullName evidence="1">Uncharacterized protein</fullName>
    </submittedName>
</protein>
<sequence>MDNRKPEPISIEKELHICPECGYEDGFHTSFSRVADKKCKIILICPSCHAMYDVNWEVAV</sequence>
<dbReference type="EMBL" id="LAZR01027432">
    <property type="protein sequence ID" value="KKL65750.1"/>
    <property type="molecule type" value="Genomic_DNA"/>
</dbReference>